<evidence type="ECO:0000256" key="1">
    <source>
        <dbReference type="ARBA" id="ARBA00022468"/>
    </source>
</evidence>
<dbReference type="Pfam" id="PF01412">
    <property type="entry name" value="ArfGap"/>
    <property type="match status" value="1"/>
</dbReference>
<keyword evidence="1" id="KW-0343">GTPase activation</keyword>
<dbReference type="PRINTS" id="PR00405">
    <property type="entry name" value="REVINTRACTNG"/>
</dbReference>
<evidence type="ECO:0000313" key="8">
    <source>
        <dbReference type="Proteomes" id="UP001054902"/>
    </source>
</evidence>
<dbReference type="GO" id="GO:0005096">
    <property type="term" value="F:GTPase activator activity"/>
    <property type="evidence" value="ECO:0007669"/>
    <property type="project" value="UniProtKB-KW"/>
</dbReference>
<dbReference type="GO" id="GO:0008270">
    <property type="term" value="F:zinc ion binding"/>
    <property type="evidence" value="ECO:0007669"/>
    <property type="project" value="UniProtKB-KW"/>
</dbReference>
<name>A0AAD3CMM1_9STRA</name>
<dbReference type="Gene3D" id="1.10.220.150">
    <property type="entry name" value="Arf GTPase activating protein"/>
    <property type="match status" value="1"/>
</dbReference>
<dbReference type="EMBL" id="BLLK01000029">
    <property type="protein sequence ID" value="GFH48716.1"/>
    <property type="molecule type" value="Genomic_DNA"/>
</dbReference>
<organism evidence="7 8">
    <name type="scientific">Chaetoceros tenuissimus</name>
    <dbReference type="NCBI Taxonomy" id="426638"/>
    <lineage>
        <taxon>Eukaryota</taxon>
        <taxon>Sar</taxon>
        <taxon>Stramenopiles</taxon>
        <taxon>Ochrophyta</taxon>
        <taxon>Bacillariophyta</taxon>
        <taxon>Coscinodiscophyceae</taxon>
        <taxon>Chaetocerotophycidae</taxon>
        <taxon>Chaetocerotales</taxon>
        <taxon>Chaetocerotaceae</taxon>
        <taxon>Chaetoceros</taxon>
    </lineage>
</organism>
<proteinExistence type="predicted"/>
<reference evidence="7 8" key="1">
    <citation type="journal article" date="2021" name="Sci. Rep.">
        <title>The genome of the diatom Chaetoceros tenuissimus carries an ancient integrated fragment of an extant virus.</title>
        <authorList>
            <person name="Hongo Y."/>
            <person name="Kimura K."/>
            <person name="Takaki Y."/>
            <person name="Yoshida Y."/>
            <person name="Baba S."/>
            <person name="Kobayashi G."/>
            <person name="Nagasaki K."/>
            <person name="Hano T."/>
            <person name="Tomaru Y."/>
        </authorList>
    </citation>
    <scope>NUCLEOTIDE SEQUENCE [LARGE SCALE GENOMIC DNA]</scope>
    <source>
        <strain evidence="7 8">NIES-3715</strain>
    </source>
</reference>
<dbReference type="InterPro" id="IPR001164">
    <property type="entry name" value="ArfGAP_dom"/>
</dbReference>
<protein>
    <recommendedName>
        <fullName evidence="6">Arf-GAP domain-containing protein</fullName>
    </recommendedName>
</protein>
<feature type="domain" description="Arf-GAP" evidence="6">
    <location>
        <begin position="40"/>
        <end position="154"/>
    </location>
</feature>
<dbReference type="GO" id="GO:0000139">
    <property type="term" value="C:Golgi membrane"/>
    <property type="evidence" value="ECO:0007669"/>
    <property type="project" value="GOC"/>
</dbReference>
<dbReference type="PANTHER" id="PTHR45686">
    <property type="entry name" value="ADP-RIBOSYLATION FACTOR GTPASE ACTIVATING PROTEIN 3, ISOFORM H-RELATED"/>
    <property type="match status" value="1"/>
</dbReference>
<dbReference type="AlphaFoldDB" id="A0AAD3CMM1"/>
<dbReference type="PANTHER" id="PTHR45686:SF4">
    <property type="entry name" value="ADP-RIBOSYLATION FACTOR GTPASE ACTIVATING PROTEIN 3, ISOFORM H"/>
    <property type="match status" value="1"/>
</dbReference>
<gene>
    <name evidence="7" type="ORF">CTEN210_05192</name>
</gene>
<keyword evidence="4" id="KW-0862">Zinc</keyword>
<evidence type="ECO:0000256" key="3">
    <source>
        <dbReference type="ARBA" id="ARBA00022771"/>
    </source>
</evidence>
<dbReference type="PROSITE" id="PS50115">
    <property type="entry name" value="ARFGAP"/>
    <property type="match status" value="1"/>
</dbReference>
<dbReference type="InterPro" id="IPR038508">
    <property type="entry name" value="ArfGAP_dom_sf"/>
</dbReference>
<dbReference type="SMART" id="SM00105">
    <property type="entry name" value="ArfGap"/>
    <property type="match status" value="1"/>
</dbReference>
<evidence type="ECO:0000256" key="5">
    <source>
        <dbReference type="PROSITE-ProRule" id="PRU00288"/>
    </source>
</evidence>
<dbReference type="Proteomes" id="UP001054902">
    <property type="component" value="Unassembled WGS sequence"/>
</dbReference>
<evidence type="ECO:0000313" key="7">
    <source>
        <dbReference type="EMBL" id="GFH48716.1"/>
    </source>
</evidence>
<accession>A0AAD3CMM1</accession>
<evidence type="ECO:0000256" key="2">
    <source>
        <dbReference type="ARBA" id="ARBA00022723"/>
    </source>
</evidence>
<sequence length="225" mass="25399">MLVNPDTNLVHQAARELQELHELEHNQAGTPVNKHHRFPQSCLKLLRGIEGNLRCADCDATNPCWATVTYGAMLCIDCSGSHRQLGVQISVVRSISMDSWSYCEVLSMLEGGNKQLNDFFMRHGLPSPHMSDDDDSIMAGRNRYKTNAAMFYRDNLSQHIGRVHQRGLYKGRDHYRKVKKARRKIKKETTKSTSHSNRTSTCAVECTLSPSTSEPQLSVLADKNI</sequence>
<evidence type="ECO:0000256" key="4">
    <source>
        <dbReference type="ARBA" id="ARBA00022833"/>
    </source>
</evidence>
<dbReference type="InterPro" id="IPR037278">
    <property type="entry name" value="ARFGAP/RecO"/>
</dbReference>
<dbReference type="SUPFAM" id="SSF57863">
    <property type="entry name" value="ArfGap/RecO-like zinc finger"/>
    <property type="match status" value="1"/>
</dbReference>
<dbReference type="GO" id="GO:0048205">
    <property type="term" value="P:COPI coating of Golgi vesicle"/>
    <property type="evidence" value="ECO:0007669"/>
    <property type="project" value="TreeGrafter"/>
</dbReference>
<keyword evidence="2" id="KW-0479">Metal-binding</keyword>
<evidence type="ECO:0000259" key="6">
    <source>
        <dbReference type="PROSITE" id="PS50115"/>
    </source>
</evidence>
<keyword evidence="3 5" id="KW-0863">Zinc-finger</keyword>
<comment type="caution">
    <text evidence="7">The sequence shown here is derived from an EMBL/GenBank/DDBJ whole genome shotgun (WGS) entry which is preliminary data.</text>
</comment>
<keyword evidence="8" id="KW-1185">Reference proteome</keyword>